<dbReference type="EMBL" id="CAJNJA010010994">
    <property type="protein sequence ID" value="CAE7265243.1"/>
    <property type="molecule type" value="Genomic_DNA"/>
</dbReference>
<evidence type="ECO:0000313" key="2">
    <source>
        <dbReference type="EMBL" id="CAE7265243.1"/>
    </source>
</evidence>
<reference evidence="2" key="1">
    <citation type="submission" date="2021-02" db="EMBL/GenBank/DDBJ databases">
        <authorList>
            <person name="Dougan E. K."/>
            <person name="Rhodes N."/>
            <person name="Thang M."/>
            <person name="Chan C."/>
        </authorList>
    </citation>
    <scope>NUCLEOTIDE SEQUENCE</scope>
</reference>
<feature type="region of interest" description="Disordered" evidence="1">
    <location>
        <begin position="70"/>
        <end position="142"/>
    </location>
</feature>
<evidence type="ECO:0000256" key="1">
    <source>
        <dbReference type="SAM" id="MobiDB-lite"/>
    </source>
</evidence>
<dbReference type="Gene3D" id="2.60.210.10">
    <property type="entry name" value="Apoptosis, Tumor Necrosis Factor Receptor Associated Protein 2, Chain A"/>
    <property type="match status" value="1"/>
</dbReference>
<feature type="compositionally biased region" description="Basic and acidic residues" evidence="1">
    <location>
        <begin position="84"/>
        <end position="111"/>
    </location>
</feature>
<dbReference type="AlphaFoldDB" id="A0A812MKE0"/>
<name>A0A812MKE0_9DINO</name>
<feature type="compositionally biased region" description="Basic and acidic residues" evidence="1">
    <location>
        <begin position="117"/>
        <end position="142"/>
    </location>
</feature>
<dbReference type="OrthoDB" id="445552at2759"/>
<organism evidence="2 3">
    <name type="scientific">Symbiodinium necroappetens</name>
    <dbReference type="NCBI Taxonomy" id="1628268"/>
    <lineage>
        <taxon>Eukaryota</taxon>
        <taxon>Sar</taxon>
        <taxon>Alveolata</taxon>
        <taxon>Dinophyceae</taxon>
        <taxon>Suessiales</taxon>
        <taxon>Symbiodiniaceae</taxon>
        <taxon>Symbiodinium</taxon>
    </lineage>
</organism>
<dbReference type="Proteomes" id="UP000601435">
    <property type="component" value="Unassembled WGS sequence"/>
</dbReference>
<gene>
    <name evidence="2" type="primary">UBP13</name>
    <name evidence="2" type="ORF">SNEC2469_LOCUS6202</name>
</gene>
<protein>
    <submittedName>
        <fullName evidence="2">UBP13 protein</fullName>
    </submittedName>
</protein>
<dbReference type="SUPFAM" id="SSF49599">
    <property type="entry name" value="TRAF domain-like"/>
    <property type="match status" value="1"/>
</dbReference>
<evidence type="ECO:0000313" key="3">
    <source>
        <dbReference type="Proteomes" id="UP000601435"/>
    </source>
</evidence>
<accession>A0A812MKE0</accession>
<sequence>MARLRGPPPPYKRVRLSVPAAARALLFCCHRPQQPLVEDLSRDVAPEKFRSKAKSVGGFVFGLLVFPQGTKSAPEHARKNRPGKGKEEDLDTDKAKARRRDTQKTEKEKLKAALLKEVPKEKERDKENEKDGNKDGDGKEDKKDTRWISAFVEARPSEDYPPHWYFEDVQFLVSLINFQDLKKSIVKHDKHTFSPVESSDGKAIDRGWHDFVHCDEATLRNSGFVDKDDTVCFRASVYLAGGAMKVNSKTKSRYMSLSKIDPGSYERAPQFLNSLVQIWYHLGYFRSAIYSASNPCQLSGAKKSRVLPALREIFVRLQHRTLPASCSVLCAAFGRKGWQKICK</sequence>
<proteinExistence type="predicted"/>
<comment type="caution">
    <text evidence="2">The sequence shown here is derived from an EMBL/GenBank/DDBJ whole genome shotgun (WGS) entry which is preliminary data.</text>
</comment>
<feature type="non-terminal residue" evidence="2">
    <location>
        <position position="343"/>
    </location>
</feature>
<dbReference type="InterPro" id="IPR008974">
    <property type="entry name" value="TRAF-like"/>
</dbReference>
<keyword evidence="3" id="KW-1185">Reference proteome</keyword>